<keyword evidence="1" id="KW-1133">Transmembrane helix</keyword>
<dbReference type="GO" id="GO:0016301">
    <property type="term" value="F:kinase activity"/>
    <property type="evidence" value="ECO:0007669"/>
    <property type="project" value="UniProtKB-KW"/>
</dbReference>
<proteinExistence type="predicted"/>
<organism evidence="2 3">
    <name type="scientific">Ottowia cancrivicina</name>
    <dbReference type="NCBI Taxonomy" id="3040346"/>
    <lineage>
        <taxon>Bacteria</taxon>
        <taxon>Pseudomonadati</taxon>
        <taxon>Pseudomonadota</taxon>
        <taxon>Betaproteobacteria</taxon>
        <taxon>Burkholderiales</taxon>
        <taxon>Comamonadaceae</taxon>
        <taxon>Ottowia</taxon>
    </lineage>
</organism>
<keyword evidence="2" id="KW-0808">Transferase</keyword>
<keyword evidence="2" id="KW-0418">Kinase</keyword>
<accession>A0AAW6RK00</accession>
<sequence>MNAARLLVPLALLGLLSAAWLKGGWPALALAASGVVLWALLHCTRLLAVMRRAAARPLGYVDSAVMLNARLRPRLPLLHVVAMTGALGERVEPASQPQAEAWRWRDGGGSSVTAEFVHGRLTQWRLERPPATSG</sequence>
<evidence type="ECO:0000256" key="1">
    <source>
        <dbReference type="SAM" id="Phobius"/>
    </source>
</evidence>
<evidence type="ECO:0000313" key="2">
    <source>
        <dbReference type="EMBL" id="MDG9698586.1"/>
    </source>
</evidence>
<keyword evidence="3" id="KW-1185">Reference proteome</keyword>
<gene>
    <name evidence="2" type="ORF">QB898_02420</name>
</gene>
<reference evidence="2 3" key="1">
    <citation type="submission" date="2023-04" db="EMBL/GenBank/DDBJ databases">
        <title>Ottowia paracancer sp. nov., isolated from human stomach.</title>
        <authorList>
            <person name="Song Y."/>
        </authorList>
    </citation>
    <scope>NUCLEOTIDE SEQUENCE [LARGE SCALE GENOMIC DNA]</scope>
    <source>
        <strain evidence="2 3">10c7w1</strain>
    </source>
</reference>
<protein>
    <submittedName>
        <fullName evidence="2">Glycerate kinase</fullName>
    </submittedName>
</protein>
<comment type="caution">
    <text evidence="2">The sequence shown here is derived from an EMBL/GenBank/DDBJ whole genome shotgun (WGS) entry which is preliminary data.</text>
</comment>
<dbReference type="EMBL" id="JARVII010000003">
    <property type="protein sequence ID" value="MDG9698586.1"/>
    <property type="molecule type" value="Genomic_DNA"/>
</dbReference>
<keyword evidence="1" id="KW-0812">Transmembrane</keyword>
<dbReference type="RefSeq" id="WP_279523647.1">
    <property type="nucleotide sequence ID" value="NZ_JARVII010000003.1"/>
</dbReference>
<evidence type="ECO:0000313" key="3">
    <source>
        <dbReference type="Proteomes" id="UP001237156"/>
    </source>
</evidence>
<dbReference type="AlphaFoldDB" id="A0AAW6RK00"/>
<keyword evidence="1" id="KW-0472">Membrane</keyword>
<name>A0AAW6RK00_9BURK</name>
<feature type="transmembrane region" description="Helical" evidence="1">
    <location>
        <begin position="28"/>
        <end position="48"/>
    </location>
</feature>
<dbReference type="Proteomes" id="UP001237156">
    <property type="component" value="Unassembled WGS sequence"/>
</dbReference>